<proteinExistence type="predicted"/>
<feature type="region of interest" description="Disordered" evidence="1">
    <location>
        <begin position="65"/>
        <end position="100"/>
    </location>
</feature>
<dbReference type="EMBL" id="HBUE01173575">
    <property type="protein sequence ID" value="CAG6516568.1"/>
    <property type="molecule type" value="Transcribed_RNA"/>
</dbReference>
<evidence type="ECO:0000313" key="2">
    <source>
        <dbReference type="EMBL" id="CAG6516566.1"/>
    </source>
</evidence>
<name>A0A8D8GQS6_CULPI</name>
<dbReference type="EMBL" id="HBUE01279045">
    <property type="protein sequence ID" value="CAG6568065.1"/>
    <property type="molecule type" value="Transcribed_RNA"/>
</dbReference>
<dbReference type="EMBL" id="HBUE01173574">
    <property type="protein sequence ID" value="CAG6516566.1"/>
    <property type="molecule type" value="Transcribed_RNA"/>
</dbReference>
<dbReference type="AlphaFoldDB" id="A0A8D8GQS6"/>
<organism evidence="2">
    <name type="scientific">Culex pipiens</name>
    <name type="common">House mosquito</name>
    <dbReference type="NCBI Taxonomy" id="7175"/>
    <lineage>
        <taxon>Eukaryota</taxon>
        <taxon>Metazoa</taxon>
        <taxon>Ecdysozoa</taxon>
        <taxon>Arthropoda</taxon>
        <taxon>Hexapoda</taxon>
        <taxon>Insecta</taxon>
        <taxon>Pterygota</taxon>
        <taxon>Neoptera</taxon>
        <taxon>Endopterygota</taxon>
        <taxon>Diptera</taxon>
        <taxon>Nematocera</taxon>
        <taxon>Culicoidea</taxon>
        <taxon>Culicidae</taxon>
        <taxon>Culicinae</taxon>
        <taxon>Culicini</taxon>
        <taxon>Culex</taxon>
        <taxon>Culex</taxon>
    </lineage>
</organism>
<protein>
    <submittedName>
        <fullName evidence="2">(northern house mosquito) hypothetical protein</fullName>
    </submittedName>
</protein>
<evidence type="ECO:0000256" key="1">
    <source>
        <dbReference type="SAM" id="MobiDB-lite"/>
    </source>
</evidence>
<accession>A0A8D8GQS6</accession>
<sequence length="100" mass="11213">MAAADLRQRSQRRSWVQLERLPGTVRRSLWKPFRVPRRAVAPQSDGQHQDGGRQCVQAEEDLGLATVHSPRTATPGGLSERRRLARVPSVDLSARHQAQV</sequence>
<reference evidence="2" key="1">
    <citation type="submission" date="2021-05" db="EMBL/GenBank/DDBJ databases">
        <authorList>
            <person name="Alioto T."/>
            <person name="Alioto T."/>
            <person name="Gomez Garrido J."/>
        </authorList>
    </citation>
    <scope>NUCLEOTIDE SEQUENCE</scope>
</reference>
<dbReference type="EMBL" id="HBUE01279046">
    <property type="protein sequence ID" value="CAG6568067.1"/>
    <property type="molecule type" value="Transcribed_RNA"/>
</dbReference>